<dbReference type="Proteomes" id="UP000683507">
    <property type="component" value="Chromosome"/>
</dbReference>
<feature type="transmembrane region" description="Helical" evidence="1">
    <location>
        <begin position="34"/>
        <end position="55"/>
    </location>
</feature>
<accession>A0A916NG78</accession>
<evidence type="ECO:0000313" key="2">
    <source>
        <dbReference type="EMBL" id="CAG5080074.1"/>
    </source>
</evidence>
<gene>
    <name evidence="2" type="ORF">CRYO30217_01172</name>
</gene>
<protein>
    <submittedName>
        <fullName evidence="2">Uncharacterized protein</fullName>
    </submittedName>
</protein>
<feature type="transmembrane region" description="Helical" evidence="1">
    <location>
        <begin position="7"/>
        <end position="28"/>
    </location>
</feature>
<dbReference type="AlphaFoldDB" id="A0A916NG78"/>
<keyword evidence="1" id="KW-1133">Transmembrane helix</keyword>
<reference evidence="2" key="1">
    <citation type="submission" date="2021-04" db="EMBL/GenBank/DDBJ databases">
        <authorList>
            <person name="Rodrigo-Torres L."/>
            <person name="Arahal R. D."/>
            <person name="Lucena T."/>
        </authorList>
    </citation>
    <scope>NUCLEOTIDE SEQUENCE</scope>
    <source>
        <strain evidence="2">AS29M-1</strain>
    </source>
</reference>
<keyword evidence="1" id="KW-0812">Transmembrane</keyword>
<dbReference type="EMBL" id="OU015584">
    <property type="protein sequence ID" value="CAG5080074.1"/>
    <property type="molecule type" value="Genomic_DNA"/>
</dbReference>
<dbReference type="KEGG" id="ptan:CRYO30217_01172"/>
<organism evidence="2 3">
    <name type="scientific">Parvicella tangerina</name>
    <dbReference type="NCBI Taxonomy" id="2829795"/>
    <lineage>
        <taxon>Bacteria</taxon>
        <taxon>Pseudomonadati</taxon>
        <taxon>Bacteroidota</taxon>
        <taxon>Flavobacteriia</taxon>
        <taxon>Flavobacteriales</taxon>
        <taxon>Parvicellaceae</taxon>
        <taxon>Parvicella</taxon>
    </lineage>
</organism>
<dbReference type="RefSeq" id="WP_258541387.1">
    <property type="nucleotide sequence ID" value="NZ_OU015584.1"/>
</dbReference>
<sequence length="70" mass="7548">MIILITIVLAGIQFVGRIILGIMAATYIALKAPIITYSVPLIIGGFSILNIFFLFKVSFNQDGSALTDSE</sequence>
<name>A0A916NG78_9FLAO</name>
<keyword evidence="3" id="KW-1185">Reference proteome</keyword>
<evidence type="ECO:0000256" key="1">
    <source>
        <dbReference type="SAM" id="Phobius"/>
    </source>
</evidence>
<proteinExistence type="predicted"/>
<evidence type="ECO:0000313" key="3">
    <source>
        <dbReference type="Proteomes" id="UP000683507"/>
    </source>
</evidence>
<keyword evidence="1" id="KW-0472">Membrane</keyword>